<protein>
    <submittedName>
        <fullName evidence="7">DNA-binding transcriptional regulator, MerR family</fullName>
    </submittedName>
</protein>
<dbReference type="Gene3D" id="3.20.80.10">
    <property type="entry name" value="Regulatory factor, effector binding domain"/>
    <property type="match status" value="1"/>
</dbReference>
<dbReference type="InterPro" id="IPR011256">
    <property type="entry name" value="Reg_factor_effector_dom_sf"/>
</dbReference>
<dbReference type="Pfam" id="PF13411">
    <property type="entry name" value="MerR_1"/>
    <property type="match status" value="1"/>
</dbReference>
<evidence type="ECO:0000256" key="1">
    <source>
        <dbReference type="ARBA" id="ARBA00022491"/>
    </source>
</evidence>
<feature type="coiled-coil region" evidence="5">
    <location>
        <begin position="74"/>
        <end position="108"/>
    </location>
</feature>
<keyword evidence="4" id="KW-0804">Transcription</keyword>
<dbReference type="AlphaFoldDB" id="A0A315ZYW8"/>
<dbReference type="Gene3D" id="1.10.1660.10">
    <property type="match status" value="1"/>
</dbReference>
<evidence type="ECO:0000313" key="7">
    <source>
        <dbReference type="EMBL" id="SUQ13429.1"/>
    </source>
</evidence>
<feature type="domain" description="HTH merR-type" evidence="6">
    <location>
        <begin position="5"/>
        <end position="74"/>
    </location>
</feature>
<dbReference type="EMBL" id="UHJJ01000003">
    <property type="protein sequence ID" value="SUQ13429.1"/>
    <property type="molecule type" value="Genomic_DNA"/>
</dbReference>
<dbReference type="InterPro" id="IPR000551">
    <property type="entry name" value="MerR-type_HTH_dom"/>
</dbReference>
<proteinExistence type="predicted"/>
<sequence>MDYKTYTIGEISKLFDLSVQTLRYYDKIGLFEPEYREENNYRKYKFEQCYKLAAICHMRQLGYPLKTIAEIMDNRNVETSLEEMQNRLNYINQEIEHLKNTKNILKRKTDFIKAELSHADFMKTSIQEFGPRYYLPIGAEEILYRDKSFYLNPTIVFYQNSERKFGAYLGTEKDLKPPVTNVKEIRAGKYLCALHRGGYTEIWQHVLALRDEYRNLELEDWSLHFNIIDQFVEKNPDHYLTKIQIPIKA</sequence>
<keyword evidence="5" id="KW-0175">Coiled coil</keyword>
<evidence type="ECO:0000256" key="3">
    <source>
        <dbReference type="ARBA" id="ARBA00023125"/>
    </source>
</evidence>
<evidence type="ECO:0000259" key="6">
    <source>
        <dbReference type="PROSITE" id="PS50937"/>
    </source>
</evidence>
<organism evidence="7 8">
    <name type="scientific">Faecalicatena contorta</name>
    <dbReference type="NCBI Taxonomy" id="39482"/>
    <lineage>
        <taxon>Bacteria</taxon>
        <taxon>Bacillati</taxon>
        <taxon>Bacillota</taxon>
        <taxon>Clostridia</taxon>
        <taxon>Lachnospirales</taxon>
        <taxon>Lachnospiraceae</taxon>
        <taxon>Faecalicatena</taxon>
    </lineage>
</organism>
<keyword evidence="1" id="KW-0678">Repressor</keyword>
<gene>
    <name evidence="7" type="ORF">SAMN05216529_103157</name>
</gene>
<dbReference type="GO" id="GO:0003700">
    <property type="term" value="F:DNA-binding transcription factor activity"/>
    <property type="evidence" value="ECO:0007669"/>
    <property type="project" value="InterPro"/>
</dbReference>
<dbReference type="InterPro" id="IPR009061">
    <property type="entry name" value="DNA-bd_dom_put_sf"/>
</dbReference>
<dbReference type="OrthoDB" id="9814833at2"/>
<dbReference type="PROSITE" id="PS50937">
    <property type="entry name" value="HTH_MERR_2"/>
    <property type="match status" value="1"/>
</dbReference>
<accession>A0A315ZYW8</accession>
<dbReference type="RefSeq" id="WP_109709420.1">
    <property type="nucleotide sequence ID" value="NZ_QGDS01000003.1"/>
</dbReference>
<dbReference type="SMART" id="SM00422">
    <property type="entry name" value="HTH_MERR"/>
    <property type="match status" value="1"/>
</dbReference>
<dbReference type="InterPro" id="IPR047057">
    <property type="entry name" value="MerR_fam"/>
</dbReference>
<keyword evidence="2" id="KW-0805">Transcription regulation</keyword>
<reference evidence="8" key="1">
    <citation type="submission" date="2017-07" db="EMBL/GenBank/DDBJ databases">
        <authorList>
            <person name="Varghese N."/>
            <person name="Submissions S."/>
        </authorList>
    </citation>
    <scope>NUCLEOTIDE SEQUENCE [LARGE SCALE GENOMIC DNA]</scope>
    <source>
        <strain evidence="8">NLAE-zl-C134</strain>
    </source>
</reference>
<keyword evidence="3 7" id="KW-0238">DNA-binding</keyword>
<dbReference type="PANTHER" id="PTHR30204">
    <property type="entry name" value="REDOX-CYCLING DRUG-SENSING TRANSCRIPTIONAL ACTIVATOR SOXR"/>
    <property type="match status" value="1"/>
</dbReference>
<dbReference type="GO" id="GO:0003677">
    <property type="term" value="F:DNA binding"/>
    <property type="evidence" value="ECO:0007669"/>
    <property type="project" value="UniProtKB-KW"/>
</dbReference>
<evidence type="ECO:0000256" key="5">
    <source>
        <dbReference type="SAM" id="Coils"/>
    </source>
</evidence>
<dbReference type="SUPFAM" id="SSF55136">
    <property type="entry name" value="Probable bacterial effector-binding domain"/>
    <property type="match status" value="1"/>
</dbReference>
<name>A0A315ZYW8_9FIRM</name>
<evidence type="ECO:0000313" key="8">
    <source>
        <dbReference type="Proteomes" id="UP000254051"/>
    </source>
</evidence>
<dbReference type="PANTHER" id="PTHR30204:SF69">
    <property type="entry name" value="MERR-FAMILY TRANSCRIPTIONAL REGULATOR"/>
    <property type="match status" value="1"/>
</dbReference>
<evidence type="ECO:0000256" key="2">
    <source>
        <dbReference type="ARBA" id="ARBA00023015"/>
    </source>
</evidence>
<evidence type="ECO:0000256" key="4">
    <source>
        <dbReference type="ARBA" id="ARBA00023163"/>
    </source>
</evidence>
<dbReference type="SUPFAM" id="SSF46955">
    <property type="entry name" value="Putative DNA-binding domain"/>
    <property type="match status" value="1"/>
</dbReference>
<keyword evidence="8" id="KW-1185">Reference proteome</keyword>
<dbReference type="Proteomes" id="UP000254051">
    <property type="component" value="Unassembled WGS sequence"/>
</dbReference>